<keyword evidence="2" id="KW-1185">Reference proteome</keyword>
<name>A0A8J4AZJ7_9CHLO</name>
<dbReference type="Proteomes" id="UP000747399">
    <property type="component" value="Unassembled WGS sequence"/>
</dbReference>
<proteinExistence type="predicted"/>
<gene>
    <name evidence="1" type="ORF">Vafri_7014</name>
</gene>
<dbReference type="EMBL" id="BNCO01000010">
    <property type="protein sequence ID" value="GIL50927.1"/>
    <property type="molecule type" value="Genomic_DNA"/>
</dbReference>
<protein>
    <submittedName>
        <fullName evidence="1">Uncharacterized protein</fullName>
    </submittedName>
</protein>
<accession>A0A8J4AZJ7</accession>
<evidence type="ECO:0000313" key="2">
    <source>
        <dbReference type="Proteomes" id="UP000747399"/>
    </source>
</evidence>
<dbReference type="AlphaFoldDB" id="A0A8J4AZJ7"/>
<reference evidence="1" key="1">
    <citation type="journal article" date="2021" name="Proc. Natl. Acad. Sci. U.S.A.">
        <title>Three genomes in the algal genus Volvox reveal the fate of a haploid sex-determining region after a transition to homothallism.</title>
        <authorList>
            <person name="Yamamoto K."/>
            <person name="Hamaji T."/>
            <person name="Kawai-Toyooka H."/>
            <person name="Matsuzaki R."/>
            <person name="Takahashi F."/>
            <person name="Nishimura Y."/>
            <person name="Kawachi M."/>
            <person name="Noguchi H."/>
            <person name="Minakuchi Y."/>
            <person name="Umen J.G."/>
            <person name="Toyoda A."/>
            <person name="Nozaki H."/>
        </authorList>
    </citation>
    <scope>NUCLEOTIDE SEQUENCE</scope>
    <source>
        <strain evidence="1">NIES-3780</strain>
    </source>
</reference>
<organism evidence="1 2">
    <name type="scientific">Volvox africanus</name>
    <dbReference type="NCBI Taxonomy" id="51714"/>
    <lineage>
        <taxon>Eukaryota</taxon>
        <taxon>Viridiplantae</taxon>
        <taxon>Chlorophyta</taxon>
        <taxon>core chlorophytes</taxon>
        <taxon>Chlorophyceae</taxon>
        <taxon>CS clade</taxon>
        <taxon>Chlamydomonadales</taxon>
        <taxon>Volvocaceae</taxon>
        <taxon>Volvox</taxon>
    </lineage>
</organism>
<evidence type="ECO:0000313" key="1">
    <source>
        <dbReference type="EMBL" id="GIL50927.1"/>
    </source>
</evidence>
<comment type="caution">
    <text evidence="1">The sequence shown here is derived from an EMBL/GenBank/DDBJ whole genome shotgun (WGS) entry which is preliminary data.</text>
</comment>
<sequence>MESSSNGSRFPLKHETDTAAMTSLAISDVGSPGEAATAMKKAAVAMAGAGDSAAKASVADTRTFAVRSGKLDRYIACFLRKTAIVVTIMAELSRESSPSRTDSSSLNGKVNVYSGCRAEEYRMAVLAAGKSTTNTTHAARVQRGATTSC</sequence>